<dbReference type="RefSeq" id="WP_400185813.1">
    <property type="nucleotide sequence ID" value="NZ_JBGORX010000001.1"/>
</dbReference>
<keyword evidence="1" id="KW-0698">rRNA processing</keyword>
<keyword evidence="3" id="KW-1185">Reference proteome</keyword>
<dbReference type="EC" id="2.1.1.242" evidence="1"/>
<accession>A0ABW8D3H5</accession>
<dbReference type="Pfam" id="PF04445">
    <property type="entry name" value="SAM_MT"/>
    <property type="match status" value="1"/>
</dbReference>
<proteinExistence type="inferred from homology"/>
<dbReference type="Proteomes" id="UP001615550">
    <property type="component" value="Unassembled WGS sequence"/>
</dbReference>
<evidence type="ECO:0000313" key="3">
    <source>
        <dbReference type="Proteomes" id="UP001615550"/>
    </source>
</evidence>
<dbReference type="GO" id="GO:0008168">
    <property type="term" value="F:methyltransferase activity"/>
    <property type="evidence" value="ECO:0007669"/>
    <property type="project" value="UniProtKB-KW"/>
</dbReference>
<dbReference type="SUPFAM" id="SSF53335">
    <property type="entry name" value="S-adenosyl-L-methionine-dependent methyltransferases"/>
    <property type="match status" value="1"/>
</dbReference>
<feature type="binding site" evidence="1">
    <location>
        <begin position="96"/>
        <end position="97"/>
    </location>
    <ligand>
        <name>S-adenosyl-L-methionine</name>
        <dbReference type="ChEBI" id="CHEBI:59789"/>
    </ligand>
</feature>
<evidence type="ECO:0000313" key="2">
    <source>
        <dbReference type="EMBL" id="MFJ1267237.1"/>
    </source>
</evidence>
<gene>
    <name evidence="1" type="primary">rsmJ</name>
    <name evidence="2" type="ORF">ACD661_01560</name>
</gene>
<feature type="binding site" evidence="1">
    <location>
        <begin position="112"/>
        <end position="113"/>
    </location>
    <ligand>
        <name>S-adenosyl-L-methionine</name>
        <dbReference type="ChEBI" id="CHEBI:59789"/>
    </ligand>
</feature>
<dbReference type="GO" id="GO:0032259">
    <property type="term" value="P:methylation"/>
    <property type="evidence" value="ECO:0007669"/>
    <property type="project" value="UniProtKB-KW"/>
</dbReference>
<keyword evidence="1 2" id="KW-0808">Transferase</keyword>
<feature type="binding site" evidence="1">
    <location>
        <position position="164"/>
    </location>
    <ligand>
        <name>S-adenosyl-L-methionine</name>
        <dbReference type="ChEBI" id="CHEBI:59789"/>
    </ligand>
</feature>
<keyword evidence="1 2" id="KW-0489">Methyltransferase</keyword>
<sequence length="238" mass="26600">MITVSAVGYADDSLREQALVVAEQLHFDLDKDANPCLFLSEEGLALKMQRFSLLYADFHASHWMKRRQDGKKQGLVRACKPTAGLKIIDATAGWGRDAAVLASFGAEVMMLERHPVMAALLADALSHQEAQDKQQLQLSLRACDTLSFLKQLPATEYPDVIYIDPMHPERSKSALVKKDMQALQQMIGADEDALELINTSITRVKQRVVVKWPQKIKPLLPVNATIEGKTVRFDIYTP</sequence>
<comment type="subcellular location">
    <subcellularLocation>
        <location evidence="1">Cytoplasm</location>
    </subcellularLocation>
</comment>
<name>A0ABW8D3H5_9GAMM</name>
<organism evidence="2 3">
    <name type="scientific">Legionella lytica</name>
    <dbReference type="NCBI Taxonomy" id="96232"/>
    <lineage>
        <taxon>Bacteria</taxon>
        <taxon>Pseudomonadati</taxon>
        <taxon>Pseudomonadota</taxon>
        <taxon>Gammaproteobacteria</taxon>
        <taxon>Legionellales</taxon>
        <taxon>Legionellaceae</taxon>
        <taxon>Legionella</taxon>
    </lineage>
</organism>
<keyword evidence="1" id="KW-0963">Cytoplasm</keyword>
<comment type="caution">
    <text evidence="1">Lacks conserved residue(s) required for the propagation of feature annotation.</text>
</comment>
<comment type="similarity">
    <text evidence="1">Belongs to the methyltransferase superfamily. RsmJ family.</text>
</comment>
<comment type="function">
    <text evidence="1">Specifically methylates the guanosine in position 1516 of 16S rRNA.</text>
</comment>
<dbReference type="EMBL" id="JBGORX010000001">
    <property type="protein sequence ID" value="MFJ1267237.1"/>
    <property type="molecule type" value="Genomic_DNA"/>
</dbReference>
<comment type="caution">
    <text evidence="2">The sequence shown here is derived from an EMBL/GenBank/DDBJ whole genome shotgun (WGS) entry which is preliminary data.</text>
</comment>
<dbReference type="HAMAP" id="MF_01523">
    <property type="entry name" value="16SrRNA_methyltr_J"/>
    <property type="match status" value="1"/>
</dbReference>
<dbReference type="InterPro" id="IPR029063">
    <property type="entry name" value="SAM-dependent_MTases_sf"/>
</dbReference>
<dbReference type="PANTHER" id="PTHR36112">
    <property type="entry name" value="RIBOSOMAL RNA SMALL SUBUNIT METHYLTRANSFERASE J"/>
    <property type="match status" value="1"/>
</dbReference>
<keyword evidence="1" id="KW-0949">S-adenosyl-L-methionine</keyword>
<comment type="catalytic activity">
    <reaction evidence="1">
        <text>guanosine(1516) in 16S rRNA + S-adenosyl-L-methionine = N(2)-methylguanosine(1516) in 16S rRNA + S-adenosyl-L-homocysteine + H(+)</text>
        <dbReference type="Rhea" id="RHEA:43220"/>
        <dbReference type="Rhea" id="RHEA-COMP:10412"/>
        <dbReference type="Rhea" id="RHEA-COMP:10413"/>
        <dbReference type="ChEBI" id="CHEBI:15378"/>
        <dbReference type="ChEBI" id="CHEBI:57856"/>
        <dbReference type="ChEBI" id="CHEBI:59789"/>
        <dbReference type="ChEBI" id="CHEBI:74269"/>
        <dbReference type="ChEBI" id="CHEBI:74481"/>
        <dbReference type="EC" id="2.1.1.242"/>
    </reaction>
</comment>
<protein>
    <recommendedName>
        <fullName evidence="1">Ribosomal RNA small subunit methyltransferase J</fullName>
        <ecNumber evidence="1">2.1.1.242</ecNumber>
    </recommendedName>
    <alternativeName>
        <fullName evidence="1">16S rRNA m2G1516 methyltransferase</fullName>
    </alternativeName>
    <alternativeName>
        <fullName evidence="1">rRNA (guanine-N(2)-)-methyltransferase</fullName>
    </alternativeName>
</protein>
<reference evidence="2 3" key="1">
    <citation type="submission" date="2024-08" db="EMBL/GenBank/DDBJ databases">
        <title>Draft Genome Sequence of Legionella lytica strain DSB2004, Isolated From a Fire Sprinkler System.</title>
        <authorList>
            <person name="Everhart A.D."/>
            <person name="Kidane D.T."/>
            <person name="Farone A.L."/>
            <person name="Farone M.B."/>
        </authorList>
    </citation>
    <scope>NUCLEOTIDE SEQUENCE [LARGE SCALE GENOMIC DNA]</scope>
    <source>
        <strain evidence="2 3">DSB2004</strain>
    </source>
</reference>
<dbReference type="Gene3D" id="3.40.50.150">
    <property type="entry name" value="Vaccinia Virus protein VP39"/>
    <property type="match status" value="1"/>
</dbReference>
<dbReference type="InterPro" id="IPR007536">
    <property type="entry name" value="16SrRNA_methylTrfase_J"/>
</dbReference>
<dbReference type="PANTHER" id="PTHR36112:SF1">
    <property type="entry name" value="RIBOSOMAL RNA SMALL SUBUNIT METHYLTRANSFERASE J"/>
    <property type="match status" value="1"/>
</dbReference>
<evidence type="ECO:0000256" key="1">
    <source>
        <dbReference type="HAMAP-Rule" id="MF_01523"/>
    </source>
</evidence>